<evidence type="ECO:0000313" key="2">
    <source>
        <dbReference type="Proteomes" id="UP000076727"/>
    </source>
</evidence>
<dbReference type="AlphaFoldDB" id="A0A165R7H5"/>
<accession>A0A165R7H5</accession>
<dbReference type="Proteomes" id="UP000076727">
    <property type="component" value="Unassembled WGS sequence"/>
</dbReference>
<sequence>MLKARLAVLHEHHTCLSAKQVTASQIAFRMKFALVFSILACVMLQATSAMPVLDAQERRVAAEIDVGSAFDKRDVLCIAYVADSELDERSDLARRSPNEDAPCW</sequence>
<evidence type="ECO:0000313" key="1">
    <source>
        <dbReference type="EMBL" id="KZT70405.1"/>
    </source>
</evidence>
<name>A0A165R7H5_9APHY</name>
<dbReference type="EMBL" id="KV429051">
    <property type="protein sequence ID" value="KZT70405.1"/>
    <property type="molecule type" value="Genomic_DNA"/>
</dbReference>
<proteinExistence type="predicted"/>
<protein>
    <submittedName>
        <fullName evidence="1">Uncharacterized protein</fullName>
    </submittedName>
</protein>
<gene>
    <name evidence="1" type="ORF">DAEQUDRAFT_204184</name>
</gene>
<reference evidence="1 2" key="1">
    <citation type="journal article" date="2016" name="Mol. Biol. Evol.">
        <title>Comparative Genomics of Early-Diverging Mushroom-Forming Fungi Provides Insights into the Origins of Lignocellulose Decay Capabilities.</title>
        <authorList>
            <person name="Nagy L.G."/>
            <person name="Riley R."/>
            <person name="Tritt A."/>
            <person name="Adam C."/>
            <person name="Daum C."/>
            <person name="Floudas D."/>
            <person name="Sun H."/>
            <person name="Yadav J.S."/>
            <person name="Pangilinan J."/>
            <person name="Larsson K.H."/>
            <person name="Matsuura K."/>
            <person name="Barry K."/>
            <person name="Labutti K."/>
            <person name="Kuo R."/>
            <person name="Ohm R.A."/>
            <person name="Bhattacharya S.S."/>
            <person name="Shirouzu T."/>
            <person name="Yoshinaga Y."/>
            <person name="Martin F.M."/>
            <person name="Grigoriev I.V."/>
            <person name="Hibbett D.S."/>
        </authorList>
    </citation>
    <scope>NUCLEOTIDE SEQUENCE [LARGE SCALE GENOMIC DNA]</scope>
    <source>
        <strain evidence="1 2">L-15889</strain>
    </source>
</reference>
<organism evidence="1 2">
    <name type="scientific">Daedalea quercina L-15889</name>
    <dbReference type="NCBI Taxonomy" id="1314783"/>
    <lineage>
        <taxon>Eukaryota</taxon>
        <taxon>Fungi</taxon>
        <taxon>Dikarya</taxon>
        <taxon>Basidiomycota</taxon>
        <taxon>Agaricomycotina</taxon>
        <taxon>Agaricomycetes</taxon>
        <taxon>Polyporales</taxon>
        <taxon>Fomitopsis</taxon>
    </lineage>
</organism>
<keyword evidence="2" id="KW-1185">Reference proteome</keyword>